<sequence>MKRTYVTLTATVLCFIAILLLANHYLLVKPPAHSAPQVSSLIERVASAKQTNSVSHLATSVSHLATNDSLVDEIDHAVAYSTPRTHDQAVISASLHGTDIDGALQADASGKLILNIGIRDFFDYFLSTADELGAEAGIDEIVRYAQAYLPAQAQHDALDLLENYLRYKQFEFELQQTPITNASMTDADTLVILRESYAQLKAERAARFSVGANQALFGLEDEYAEFTLRTLEVGANESLNPEQKAQQTDLLLDSLPAELAGDARQQQVQEATQKTLQSALVSEQDDSEIYDLLTAYGYPADEADRVIEYRQQQRNFDTRYQQYRNTVSQLTADESVASDALDQLKQRFFVTPEEQTQAALRDLGQE</sequence>
<comment type="subcellular location">
    <subcellularLocation>
        <location evidence="2">Cell inner membrane</location>
        <topology evidence="2">Single-pass membrane protein</topology>
        <orientation evidence="2">Periplasmic side</orientation>
    </subcellularLocation>
</comment>
<evidence type="ECO:0000256" key="5">
    <source>
        <dbReference type="ARBA" id="ARBA00022475"/>
    </source>
</evidence>
<evidence type="ECO:0000256" key="15">
    <source>
        <dbReference type="ARBA" id="ARBA00033028"/>
    </source>
</evidence>
<evidence type="ECO:0000313" key="16">
    <source>
        <dbReference type="EMBL" id="RBP53770.1"/>
    </source>
</evidence>
<keyword evidence="12" id="KW-0143">Chaperone</keyword>
<dbReference type="Pfam" id="PF03280">
    <property type="entry name" value="Lipase_chap"/>
    <property type="match status" value="1"/>
</dbReference>
<evidence type="ECO:0000256" key="11">
    <source>
        <dbReference type="ARBA" id="ARBA00023136"/>
    </source>
</evidence>
<dbReference type="Proteomes" id="UP000253083">
    <property type="component" value="Unassembled WGS sequence"/>
</dbReference>
<dbReference type="GO" id="GO:0006457">
    <property type="term" value="P:protein folding"/>
    <property type="evidence" value="ECO:0007669"/>
    <property type="project" value="InterPro"/>
</dbReference>
<keyword evidence="8" id="KW-0442">Lipid degradation</keyword>
<keyword evidence="9" id="KW-1133">Transmembrane helix</keyword>
<keyword evidence="17" id="KW-1185">Reference proteome</keyword>
<keyword evidence="5" id="KW-1003">Cell membrane</keyword>
<dbReference type="EMBL" id="QNRT01000001">
    <property type="protein sequence ID" value="RBP53770.1"/>
    <property type="molecule type" value="Genomic_DNA"/>
</dbReference>
<keyword evidence="6" id="KW-0997">Cell inner membrane</keyword>
<comment type="caution">
    <text evidence="16">The sequence shown here is derived from an EMBL/GenBank/DDBJ whole genome shotgun (WGS) entry which is preliminary data.</text>
</comment>
<dbReference type="GO" id="GO:0051082">
    <property type="term" value="F:unfolded protein binding"/>
    <property type="evidence" value="ECO:0007669"/>
    <property type="project" value="InterPro"/>
</dbReference>
<evidence type="ECO:0000256" key="10">
    <source>
        <dbReference type="ARBA" id="ARBA00023098"/>
    </source>
</evidence>
<evidence type="ECO:0000256" key="12">
    <source>
        <dbReference type="ARBA" id="ARBA00023186"/>
    </source>
</evidence>
<keyword evidence="10" id="KW-0443">Lipid metabolism</keyword>
<evidence type="ECO:0000256" key="3">
    <source>
        <dbReference type="ARBA" id="ARBA00010358"/>
    </source>
</evidence>
<dbReference type="RefSeq" id="WP_170131988.1">
    <property type="nucleotide sequence ID" value="NZ_QNRT01000001.1"/>
</dbReference>
<protein>
    <recommendedName>
        <fullName evidence="4">Lipase chaperone</fullName>
    </recommendedName>
    <alternativeName>
        <fullName evidence="15">Lipase foldase</fullName>
    </alternativeName>
    <alternativeName>
        <fullName evidence="13">Lipase helper protein</fullName>
    </alternativeName>
    <alternativeName>
        <fullName evidence="14">Lipase modulator</fullName>
    </alternativeName>
</protein>
<evidence type="ECO:0000256" key="7">
    <source>
        <dbReference type="ARBA" id="ARBA00022692"/>
    </source>
</evidence>
<reference evidence="16 17" key="1">
    <citation type="submission" date="2018-06" db="EMBL/GenBank/DDBJ databases">
        <title>Genomic Encyclopedia of Type Strains, Phase IV (KMG-IV): sequencing the most valuable type-strain genomes for metagenomic binning, comparative biology and taxonomic classification.</title>
        <authorList>
            <person name="Goeker M."/>
        </authorList>
    </citation>
    <scope>NUCLEOTIDE SEQUENCE [LARGE SCALE GENOMIC DNA]</scope>
    <source>
        <strain evidence="16 17">DSM 24032</strain>
    </source>
</reference>
<dbReference type="InterPro" id="IPR004961">
    <property type="entry name" value="Lipase_chaperone"/>
</dbReference>
<organism evidence="16 17">
    <name type="scientific">Arenicella xantha</name>
    <dbReference type="NCBI Taxonomy" id="644221"/>
    <lineage>
        <taxon>Bacteria</taxon>
        <taxon>Pseudomonadati</taxon>
        <taxon>Pseudomonadota</taxon>
        <taxon>Gammaproteobacteria</taxon>
        <taxon>Arenicellales</taxon>
        <taxon>Arenicellaceae</taxon>
        <taxon>Arenicella</taxon>
    </lineage>
</organism>
<comment type="similarity">
    <text evidence="3">Belongs to the lipase chaperone family.</text>
</comment>
<accession>A0A395JQ30</accession>
<dbReference type="SUPFAM" id="SSF158855">
    <property type="entry name" value="Lipase chaperone-like"/>
    <property type="match status" value="1"/>
</dbReference>
<keyword evidence="11" id="KW-0472">Membrane</keyword>
<comment type="function">
    <text evidence="1">May be involved in the folding of the extracellular lipase during its passage through the periplasm.</text>
</comment>
<evidence type="ECO:0000256" key="4">
    <source>
        <dbReference type="ARBA" id="ARBA00019692"/>
    </source>
</evidence>
<proteinExistence type="inferred from homology"/>
<dbReference type="GO" id="GO:0005886">
    <property type="term" value="C:plasma membrane"/>
    <property type="evidence" value="ECO:0007669"/>
    <property type="project" value="UniProtKB-SubCell"/>
</dbReference>
<keyword evidence="7" id="KW-0812">Transmembrane</keyword>
<evidence type="ECO:0000256" key="2">
    <source>
        <dbReference type="ARBA" id="ARBA00004383"/>
    </source>
</evidence>
<dbReference type="InParanoid" id="A0A395JQ30"/>
<gene>
    <name evidence="16" type="ORF">DFR28_1011159</name>
</gene>
<evidence type="ECO:0000256" key="1">
    <source>
        <dbReference type="ARBA" id="ARBA00003280"/>
    </source>
</evidence>
<dbReference type="GO" id="GO:0016042">
    <property type="term" value="P:lipid catabolic process"/>
    <property type="evidence" value="ECO:0007669"/>
    <property type="project" value="UniProtKB-KW"/>
</dbReference>
<evidence type="ECO:0000256" key="14">
    <source>
        <dbReference type="ARBA" id="ARBA00031542"/>
    </source>
</evidence>
<evidence type="ECO:0000313" key="17">
    <source>
        <dbReference type="Proteomes" id="UP000253083"/>
    </source>
</evidence>
<evidence type="ECO:0000256" key="8">
    <source>
        <dbReference type="ARBA" id="ARBA00022963"/>
    </source>
</evidence>
<evidence type="ECO:0000256" key="13">
    <source>
        <dbReference type="ARBA" id="ARBA00030948"/>
    </source>
</evidence>
<evidence type="ECO:0000256" key="9">
    <source>
        <dbReference type="ARBA" id="ARBA00022989"/>
    </source>
</evidence>
<name>A0A395JQ30_9GAMM</name>
<evidence type="ECO:0000256" key="6">
    <source>
        <dbReference type="ARBA" id="ARBA00022519"/>
    </source>
</evidence>
<dbReference type="AlphaFoldDB" id="A0A395JQ30"/>